<feature type="compositionally biased region" description="Acidic residues" evidence="2">
    <location>
        <begin position="624"/>
        <end position="638"/>
    </location>
</feature>
<comment type="caution">
    <text evidence="3">The sequence shown here is derived from an EMBL/GenBank/DDBJ whole genome shotgun (WGS) entry which is preliminary data.</text>
</comment>
<gene>
    <name evidence="3" type="ORF">HXX76_003526</name>
</gene>
<keyword evidence="4" id="KW-1185">Reference proteome</keyword>
<dbReference type="GO" id="GO:0019005">
    <property type="term" value="C:SCF ubiquitin ligase complex"/>
    <property type="evidence" value="ECO:0007669"/>
    <property type="project" value="TreeGrafter"/>
</dbReference>
<dbReference type="InterPro" id="IPR006553">
    <property type="entry name" value="Leu-rich_rpt_Cys-con_subtyp"/>
</dbReference>
<dbReference type="PANTHER" id="PTHR13318">
    <property type="entry name" value="PARTNER OF PAIRED, ISOFORM B-RELATED"/>
    <property type="match status" value="1"/>
</dbReference>
<comment type="subcellular location">
    <subcellularLocation>
        <location evidence="1">Cytoplasm</location>
        <location evidence="1">Cytoskeleton</location>
        <location evidence="1">Cilium axoneme</location>
    </subcellularLocation>
</comment>
<evidence type="ECO:0000313" key="3">
    <source>
        <dbReference type="EMBL" id="KAG2441920.1"/>
    </source>
</evidence>
<dbReference type="InterPro" id="IPR032675">
    <property type="entry name" value="LRR_dom_sf"/>
</dbReference>
<dbReference type="OrthoDB" id="535840at2759"/>
<proteinExistence type="predicted"/>
<feature type="region of interest" description="Disordered" evidence="2">
    <location>
        <begin position="399"/>
        <end position="434"/>
    </location>
</feature>
<dbReference type="GO" id="GO:0005930">
    <property type="term" value="C:axoneme"/>
    <property type="evidence" value="ECO:0007669"/>
    <property type="project" value="UniProtKB-SubCell"/>
</dbReference>
<protein>
    <submittedName>
        <fullName evidence="3">Uncharacterized protein</fullName>
    </submittedName>
</protein>
<dbReference type="GO" id="GO:0031146">
    <property type="term" value="P:SCF-dependent proteasomal ubiquitin-dependent protein catabolic process"/>
    <property type="evidence" value="ECO:0007669"/>
    <property type="project" value="TreeGrafter"/>
</dbReference>
<dbReference type="AlphaFoldDB" id="A0A835TPZ5"/>
<reference evidence="3" key="1">
    <citation type="journal article" date="2020" name="bioRxiv">
        <title>Comparative genomics of Chlamydomonas.</title>
        <authorList>
            <person name="Craig R.J."/>
            <person name="Hasan A.R."/>
            <person name="Ness R.W."/>
            <person name="Keightley P.D."/>
        </authorList>
    </citation>
    <scope>NUCLEOTIDE SEQUENCE</scope>
    <source>
        <strain evidence="3">SAG 7.73</strain>
    </source>
</reference>
<sequence>MRQVGHLKDWCQGTQAVKLGVPARVGTALAAESIRLLFLFRNLQRLDLTLNSPRTRIEQAILVACAELLGLTSLSICGGHLSHKGLDLGVLTSLRKLNSLAVRPHSDEGLDGLEDEHLATAARLTGLKSLSLRASENVTDEGVGALTALTGLTQLTLVPLGLEVSRDGLMALAAAMPGLQSLAVGLHEARQVAALKGLPERETMPSISVVLNAPETSASSFFSTLTLVLRPSLVSLRMGTLEATDSAFLLAVGTLNQLTELKMGVSLAEGGRPFTCNLAALSGLGQLRTLEFAVTKDLGLPLSVKQISMLALAWPSLTSLSVSVMGKPEVAPEALGLLDNFSRLSSLSLFAPLDYSIEDEMEAITLPVHPHYLPRGLKSLVLECAHVRCLAASACGDGRSTTGGGAPAANAGDGNAGSTSAQASHELQRHGTGGGAARVLTNLEQMELNSCSASDEALAAILGSATGLRHLELTDVASISDAGLAALRHLTRLEHLVVRTASPTQPAHNASSRGKASTSVAAMPPKAPVPTITHASLGALRTASTLRHLEWSLGEPLTDAELAPALSIIAGLSNLQHVALDVEPELRIAREGPRASGVSASGREGAGSAAGGSSAKALPAAPNMEEDSDSDKEGDDAEAATVPWHEQLEAALPLVQVTDRPGVVMYSLWADCTLNLTSR</sequence>
<name>A0A835TPZ5_CHLIN</name>
<dbReference type="EMBL" id="JAEHOC010000005">
    <property type="protein sequence ID" value="KAG2441920.1"/>
    <property type="molecule type" value="Genomic_DNA"/>
</dbReference>
<feature type="compositionally biased region" description="Low complexity" evidence="2">
    <location>
        <begin position="611"/>
        <end position="621"/>
    </location>
</feature>
<accession>A0A835TPZ5</accession>
<evidence type="ECO:0000256" key="1">
    <source>
        <dbReference type="ARBA" id="ARBA00004430"/>
    </source>
</evidence>
<dbReference type="Proteomes" id="UP000650467">
    <property type="component" value="Unassembled WGS sequence"/>
</dbReference>
<feature type="region of interest" description="Disordered" evidence="2">
    <location>
        <begin position="592"/>
        <end position="639"/>
    </location>
</feature>
<dbReference type="SUPFAM" id="SSF52047">
    <property type="entry name" value="RNI-like"/>
    <property type="match status" value="1"/>
</dbReference>
<organism evidence="3 4">
    <name type="scientific">Chlamydomonas incerta</name>
    <dbReference type="NCBI Taxonomy" id="51695"/>
    <lineage>
        <taxon>Eukaryota</taxon>
        <taxon>Viridiplantae</taxon>
        <taxon>Chlorophyta</taxon>
        <taxon>core chlorophytes</taxon>
        <taxon>Chlorophyceae</taxon>
        <taxon>CS clade</taxon>
        <taxon>Chlamydomonadales</taxon>
        <taxon>Chlamydomonadaceae</taxon>
        <taxon>Chlamydomonas</taxon>
    </lineage>
</organism>
<evidence type="ECO:0000256" key="2">
    <source>
        <dbReference type="SAM" id="MobiDB-lite"/>
    </source>
</evidence>
<evidence type="ECO:0000313" key="4">
    <source>
        <dbReference type="Proteomes" id="UP000650467"/>
    </source>
</evidence>
<feature type="compositionally biased region" description="Low complexity" evidence="2">
    <location>
        <begin position="407"/>
        <end position="421"/>
    </location>
</feature>
<dbReference type="Gene3D" id="3.80.10.10">
    <property type="entry name" value="Ribonuclease Inhibitor"/>
    <property type="match status" value="2"/>
</dbReference>
<dbReference type="SMART" id="SM00367">
    <property type="entry name" value="LRR_CC"/>
    <property type="match status" value="2"/>
</dbReference>
<dbReference type="PANTHER" id="PTHR13318:SF190">
    <property type="entry name" value="PARTNER OF PAIRED, ISOFORM B"/>
    <property type="match status" value="1"/>
</dbReference>